<protein>
    <submittedName>
        <fullName evidence="5">AraC family transcriptional regulator</fullName>
    </submittedName>
</protein>
<evidence type="ECO:0000256" key="1">
    <source>
        <dbReference type="ARBA" id="ARBA00023015"/>
    </source>
</evidence>
<dbReference type="Pfam" id="PF12833">
    <property type="entry name" value="HTH_18"/>
    <property type="match status" value="1"/>
</dbReference>
<keyword evidence="6" id="KW-1185">Reference proteome</keyword>
<name>A0ABV7WV40_9GAMM</name>
<dbReference type="PANTHER" id="PTHR47894:SF1">
    <property type="entry name" value="HTH-TYPE TRANSCRIPTIONAL REGULATOR VQSM"/>
    <property type="match status" value="1"/>
</dbReference>
<sequence>MTISLGDISVRYVQLLLKTARDNGIKTHSIEQQFLLSKEKLTSPYSRISIPRFMRLGERLIHLGDCHDLGLKCGANIRLSDLGITGYLAANAQNLHQSLNCIASYEKLSSQNLRGHSNVRQDNNKVIFCFYSISPYNQYNYFVVDLALRATVNFVNELSGQNLEPERIEFEFPAPHYASLYSQYFSAPVYFNQPRNAVVYRKEKLMIAPKNANEITYLELKTECDHLLSRVSQNDSFVEQVMNEIGPLLTSKAPTMEQVAHNLGMPPWTLRRRLKEEQVRFKDLIDETRQTLAGIYTKDPQYSLEEVSFLLGFANPTAFHRAFKRWFDCTASQFRANKTLTD</sequence>
<dbReference type="Proteomes" id="UP001595710">
    <property type="component" value="Unassembled WGS sequence"/>
</dbReference>
<evidence type="ECO:0000313" key="6">
    <source>
        <dbReference type="Proteomes" id="UP001595710"/>
    </source>
</evidence>
<dbReference type="PANTHER" id="PTHR47894">
    <property type="entry name" value="HTH-TYPE TRANSCRIPTIONAL REGULATOR GADX"/>
    <property type="match status" value="1"/>
</dbReference>
<dbReference type="PROSITE" id="PS01124">
    <property type="entry name" value="HTH_ARAC_FAMILY_2"/>
    <property type="match status" value="1"/>
</dbReference>
<dbReference type="RefSeq" id="WP_377363316.1">
    <property type="nucleotide sequence ID" value="NZ_JBHRYN010000020.1"/>
</dbReference>
<keyword evidence="2" id="KW-0238">DNA-binding</keyword>
<reference evidence="6" key="1">
    <citation type="journal article" date="2019" name="Int. J. Syst. Evol. Microbiol.">
        <title>The Global Catalogue of Microorganisms (GCM) 10K type strain sequencing project: providing services to taxonomists for standard genome sequencing and annotation.</title>
        <authorList>
            <consortium name="The Broad Institute Genomics Platform"/>
            <consortium name="The Broad Institute Genome Sequencing Center for Infectious Disease"/>
            <person name="Wu L."/>
            <person name="Ma J."/>
        </authorList>
    </citation>
    <scope>NUCLEOTIDE SEQUENCE [LARGE SCALE GENOMIC DNA]</scope>
    <source>
        <strain evidence="6">CECT 8288</strain>
    </source>
</reference>
<evidence type="ECO:0000313" key="5">
    <source>
        <dbReference type="EMBL" id="MFC3702749.1"/>
    </source>
</evidence>
<comment type="caution">
    <text evidence="5">The sequence shown here is derived from an EMBL/GenBank/DDBJ whole genome shotgun (WGS) entry which is preliminary data.</text>
</comment>
<proteinExistence type="predicted"/>
<dbReference type="SMART" id="SM00342">
    <property type="entry name" value="HTH_ARAC"/>
    <property type="match status" value="1"/>
</dbReference>
<accession>A0ABV7WV40</accession>
<gene>
    <name evidence="5" type="ORF">ACFOND_13995</name>
</gene>
<evidence type="ECO:0000256" key="2">
    <source>
        <dbReference type="ARBA" id="ARBA00023125"/>
    </source>
</evidence>
<evidence type="ECO:0000259" key="4">
    <source>
        <dbReference type="PROSITE" id="PS01124"/>
    </source>
</evidence>
<dbReference type="Gene3D" id="1.10.10.60">
    <property type="entry name" value="Homeodomain-like"/>
    <property type="match status" value="1"/>
</dbReference>
<evidence type="ECO:0000256" key="3">
    <source>
        <dbReference type="ARBA" id="ARBA00023163"/>
    </source>
</evidence>
<keyword evidence="1" id="KW-0805">Transcription regulation</keyword>
<dbReference type="InterPro" id="IPR009057">
    <property type="entry name" value="Homeodomain-like_sf"/>
</dbReference>
<dbReference type="SUPFAM" id="SSF46689">
    <property type="entry name" value="Homeodomain-like"/>
    <property type="match status" value="1"/>
</dbReference>
<keyword evidence="3" id="KW-0804">Transcription</keyword>
<dbReference type="EMBL" id="JBHRYN010000020">
    <property type="protein sequence ID" value="MFC3702749.1"/>
    <property type="molecule type" value="Genomic_DNA"/>
</dbReference>
<dbReference type="InterPro" id="IPR018060">
    <property type="entry name" value="HTH_AraC"/>
</dbReference>
<dbReference type="InterPro" id="IPR032687">
    <property type="entry name" value="AraC-type_N"/>
</dbReference>
<dbReference type="Pfam" id="PF12625">
    <property type="entry name" value="Arabinose_bd"/>
    <property type="match status" value="1"/>
</dbReference>
<feature type="domain" description="HTH araC/xylS-type" evidence="4">
    <location>
        <begin position="239"/>
        <end position="337"/>
    </location>
</feature>
<organism evidence="5 6">
    <name type="scientific">Reinekea marina</name>
    <dbReference type="NCBI Taxonomy" id="1310421"/>
    <lineage>
        <taxon>Bacteria</taxon>
        <taxon>Pseudomonadati</taxon>
        <taxon>Pseudomonadota</taxon>
        <taxon>Gammaproteobacteria</taxon>
        <taxon>Oceanospirillales</taxon>
        <taxon>Saccharospirillaceae</taxon>
        <taxon>Reinekea</taxon>
    </lineage>
</organism>